<name>A0A815XNY1_9BILA</name>
<comment type="caution">
    <text evidence="3">The sequence shown here is derived from an EMBL/GenBank/DDBJ whole genome shotgun (WGS) entry which is preliminary data.</text>
</comment>
<protein>
    <submittedName>
        <fullName evidence="3">Uncharacterized protein</fullName>
    </submittedName>
</protein>
<feature type="region of interest" description="Disordered" evidence="1">
    <location>
        <begin position="1"/>
        <end position="62"/>
    </location>
</feature>
<dbReference type="Proteomes" id="UP000677228">
    <property type="component" value="Unassembled WGS sequence"/>
</dbReference>
<keyword evidence="6" id="KW-1185">Reference proteome</keyword>
<dbReference type="Proteomes" id="UP000663829">
    <property type="component" value="Unassembled WGS sequence"/>
</dbReference>
<evidence type="ECO:0000313" key="2">
    <source>
        <dbReference type="EMBL" id="CAF1497672.1"/>
    </source>
</evidence>
<evidence type="ECO:0000313" key="3">
    <source>
        <dbReference type="EMBL" id="CAF1559953.1"/>
    </source>
</evidence>
<feature type="compositionally biased region" description="Polar residues" evidence="1">
    <location>
        <begin position="33"/>
        <end position="49"/>
    </location>
</feature>
<dbReference type="EMBL" id="CAJNOK010033772">
    <property type="protein sequence ID" value="CAF1497672.1"/>
    <property type="molecule type" value="Genomic_DNA"/>
</dbReference>
<sequence>DKTILAADLAEAKIEGKHPANDPIEKANRENQAHSPSQAQSTIAETPTVTPAEVNEKDKGGK</sequence>
<feature type="non-terminal residue" evidence="3">
    <location>
        <position position="1"/>
    </location>
</feature>
<dbReference type="AlphaFoldDB" id="A0A815XNY1"/>
<dbReference type="Proteomes" id="UP000682733">
    <property type="component" value="Unassembled WGS sequence"/>
</dbReference>
<dbReference type="OrthoDB" id="10054717at2759"/>
<dbReference type="EMBL" id="CAJOBC010093993">
    <property type="protein sequence ID" value="CAF4421347.1"/>
    <property type="molecule type" value="Genomic_DNA"/>
</dbReference>
<proteinExistence type="predicted"/>
<organism evidence="3 6">
    <name type="scientific">Didymodactylos carnosus</name>
    <dbReference type="NCBI Taxonomy" id="1234261"/>
    <lineage>
        <taxon>Eukaryota</taxon>
        <taxon>Metazoa</taxon>
        <taxon>Spiralia</taxon>
        <taxon>Gnathifera</taxon>
        <taxon>Rotifera</taxon>
        <taxon>Eurotatoria</taxon>
        <taxon>Bdelloidea</taxon>
        <taxon>Philodinida</taxon>
        <taxon>Philodinidae</taxon>
        <taxon>Didymodactylos</taxon>
    </lineage>
</organism>
<dbReference type="Proteomes" id="UP000681722">
    <property type="component" value="Unassembled WGS sequence"/>
</dbReference>
<evidence type="ECO:0000256" key="1">
    <source>
        <dbReference type="SAM" id="MobiDB-lite"/>
    </source>
</evidence>
<reference evidence="3" key="1">
    <citation type="submission" date="2021-02" db="EMBL/GenBank/DDBJ databases">
        <authorList>
            <person name="Nowell W R."/>
        </authorList>
    </citation>
    <scope>NUCLEOTIDE SEQUENCE</scope>
</reference>
<evidence type="ECO:0000313" key="6">
    <source>
        <dbReference type="Proteomes" id="UP000663829"/>
    </source>
</evidence>
<feature type="compositionally biased region" description="Basic and acidic residues" evidence="1">
    <location>
        <begin position="10"/>
        <end position="32"/>
    </location>
</feature>
<gene>
    <name evidence="3" type="ORF">GPM918_LOCUS39702</name>
    <name evidence="2" type="ORF">OVA965_LOCUS36794</name>
    <name evidence="5" type="ORF">SRO942_LOCUS40596</name>
    <name evidence="4" type="ORF">TMI583_LOCUS37828</name>
</gene>
<dbReference type="EMBL" id="CAJOBA010055772">
    <property type="protein sequence ID" value="CAF4286541.1"/>
    <property type="molecule type" value="Genomic_DNA"/>
</dbReference>
<evidence type="ECO:0000313" key="5">
    <source>
        <dbReference type="EMBL" id="CAF4421347.1"/>
    </source>
</evidence>
<dbReference type="EMBL" id="CAJNOQ010028248">
    <property type="protein sequence ID" value="CAF1559953.1"/>
    <property type="molecule type" value="Genomic_DNA"/>
</dbReference>
<accession>A0A815XNY1</accession>
<evidence type="ECO:0000313" key="4">
    <source>
        <dbReference type="EMBL" id="CAF4286541.1"/>
    </source>
</evidence>